<dbReference type="HOGENOM" id="CLU_033450_1_0_1"/>
<reference evidence="4 5" key="1">
    <citation type="submission" date="2014-04" db="EMBL/GenBank/DDBJ databases">
        <authorList>
            <consortium name="DOE Joint Genome Institute"/>
            <person name="Kuo A."/>
            <person name="Kohler A."/>
            <person name="Nagy L.G."/>
            <person name="Floudas D."/>
            <person name="Copeland A."/>
            <person name="Barry K.W."/>
            <person name="Cichocki N."/>
            <person name="Veneault-Fourrey C."/>
            <person name="LaButti K."/>
            <person name="Lindquist E.A."/>
            <person name="Lipzen A."/>
            <person name="Lundell T."/>
            <person name="Morin E."/>
            <person name="Murat C."/>
            <person name="Sun H."/>
            <person name="Tunlid A."/>
            <person name="Henrissat B."/>
            <person name="Grigoriev I.V."/>
            <person name="Hibbett D.S."/>
            <person name="Martin F."/>
            <person name="Nordberg H.P."/>
            <person name="Cantor M.N."/>
            <person name="Hua S.X."/>
        </authorList>
    </citation>
    <scope>NUCLEOTIDE SEQUENCE [LARGE SCALE GENOMIC DNA]</scope>
    <source>
        <strain evidence="4 5">LaAM-08-1</strain>
    </source>
</reference>
<dbReference type="PANTHER" id="PTHR10067">
    <property type="entry name" value="PHOSPHATIDYLSERINE DECARBOXYLASE"/>
    <property type="match status" value="1"/>
</dbReference>
<evidence type="ECO:0000313" key="5">
    <source>
        <dbReference type="Proteomes" id="UP000054477"/>
    </source>
</evidence>
<dbReference type="EMBL" id="KN838667">
    <property type="protein sequence ID" value="KIJ98537.1"/>
    <property type="molecule type" value="Genomic_DNA"/>
</dbReference>
<name>A0A0C9XRI8_9AGAR</name>
<evidence type="ECO:0000313" key="4">
    <source>
        <dbReference type="EMBL" id="KIJ98537.1"/>
    </source>
</evidence>
<keyword evidence="5" id="KW-1185">Reference proteome</keyword>
<dbReference type="OrthoDB" id="5973539at2759"/>
<dbReference type="InterPro" id="IPR003817">
    <property type="entry name" value="PS_Dcarbxylase"/>
</dbReference>
<dbReference type="PANTHER" id="PTHR10067:SF9">
    <property type="entry name" value="PHOSPHATIDYLSERINE DECARBOXYLASE FAMILY PROTEIN (AFU_ORTHOLOGUE AFUA_7G01730)"/>
    <property type="match status" value="1"/>
</dbReference>
<keyword evidence="1" id="KW-0210">Decarboxylase</keyword>
<sequence>MASRREVTAFTRYGGWIPSDERVYRGFHKRLALFAGKKRGKSVPHNQIVQTFADAINGPPGPEKSLMRTLFDNIFLQAAKEYNFIKITNFDDLLYALDNVVVKPPEFEIVEDDGIPVGEPVGVPIYLLLDIPSNTAAAYDLFRLPAFNDAMKALLKSWGAFLSKPNGGSNSSLNTGPTGWFSEAGFKSLSAQGRMPDGPAGFVETYVSPNTDPIQGFGYTSWDEFFVREFQKGARPTYVPENHSLAISLIHSACESTVLRISTRVKKHDQFWLKGQPYSLYNILDSDPGPSGVKRADQFIGGTIYQAFLSPQDYHRWHSPVNGKIVDGYVLDGSYYAVIPDAGAEIGDPDLVPGDPRGGLIRSQPFLTLSATRAVIFIEAENPLIGLMCFIGLGMCEVSTCELSKKVRNKESITVGEELGMFHFGGSSHVMIFNNKAAITFADDVLPDTHIKINSIIAQVHEKPPKDTPKVG</sequence>
<protein>
    <recommendedName>
        <fullName evidence="3">L-tryptophan decarboxylase PsiD-like domain-containing protein</fullName>
    </recommendedName>
</protein>
<keyword evidence="2" id="KW-0456">Lyase</keyword>
<organism evidence="4 5">
    <name type="scientific">Laccaria amethystina LaAM-08-1</name>
    <dbReference type="NCBI Taxonomy" id="1095629"/>
    <lineage>
        <taxon>Eukaryota</taxon>
        <taxon>Fungi</taxon>
        <taxon>Dikarya</taxon>
        <taxon>Basidiomycota</taxon>
        <taxon>Agaricomycotina</taxon>
        <taxon>Agaricomycetes</taxon>
        <taxon>Agaricomycetidae</taxon>
        <taxon>Agaricales</taxon>
        <taxon>Agaricineae</taxon>
        <taxon>Hydnangiaceae</taxon>
        <taxon>Laccaria</taxon>
    </lineage>
</organism>
<dbReference type="STRING" id="1095629.A0A0C9XRI8"/>
<gene>
    <name evidence="4" type="ORF">K443DRAFT_680723</name>
</gene>
<dbReference type="GO" id="GO:0004609">
    <property type="term" value="F:phosphatidylserine decarboxylase activity"/>
    <property type="evidence" value="ECO:0007669"/>
    <property type="project" value="InterPro"/>
</dbReference>
<reference evidence="5" key="2">
    <citation type="submission" date="2015-01" db="EMBL/GenBank/DDBJ databases">
        <title>Evolutionary Origins and Diversification of the Mycorrhizal Mutualists.</title>
        <authorList>
            <consortium name="DOE Joint Genome Institute"/>
            <consortium name="Mycorrhizal Genomics Consortium"/>
            <person name="Kohler A."/>
            <person name="Kuo A."/>
            <person name="Nagy L.G."/>
            <person name="Floudas D."/>
            <person name="Copeland A."/>
            <person name="Barry K.W."/>
            <person name="Cichocki N."/>
            <person name="Veneault-Fourrey C."/>
            <person name="LaButti K."/>
            <person name="Lindquist E.A."/>
            <person name="Lipzen A."/>
            <person name="Lundell T."/>
            <person name="Morin E."/>
            <person name="Murat C."/>
            <person name="Riley R."/>
            <person name="Ohm R."/>
            <person name="Sun H."/>
            <person name="Tunlid A."/>
            <person name="Henrissat B."/>
            <person name="Grigoriev I.V."/>
            <person name="Hibbett D.S."/>
            <person name="Martin F."/>
        </authorList>
    </citation>
    <scope>NUCLEOTIDE SEQUENCE [LARGE SCALE GENOMIC DNA]</scope>
    <source>
        <strain evidence="5">LaAM-08-1</strain>
    </source>
</reference>
<dbReference type="InterPro" id="IPR022237">
    <property type="entry name" value="PsiD-like"/>
</dbReference>
<proteinExistence type="predicted"/>
<dbReference type="Pfam" id="PF12588">
    <property type="entry name" value="PSDC"/>
    <property type="match status" value="1"/>
</dbReference>
<evidence type="ECO:0000256" key="1">
    <source>
        <dbReference type="ARBA" id="ARBA00022793"/>
    </source>
</evidence>
<dbReference type="GO" id="GO:0005739">
    <property type="term" value="C:mitochondrion"/>
    <property type="evidence" value="ECO:0007669"/>
    <property type="project" value="TreeGrafter"/>
</dbReference>
<dbReference type="Proteomes" id="UP000054477">
    <property type="component" value="Unassembled WGS sequence"/>
</dbReference>
<evidence type="ECO:0000259" key="3">
    <source>
        <dbReference type="Pfam" id="PF12588"/>
    </source>
</evidence>
<dbReference type="Pfam" id="PF02666">
    <property type="entry name" value="PS_Dcarbxylase"/>
    <property type="match status" value="1"/>
</dbReference>
<dbReference type="GO" id="GO:0006646">
    <property type="term" value="P:phosphatidylethanolamine biosynthetic process"/>
    <property type="evidence" value="ECO:0007669"/>
    <property type="project" value="TreeGrafter"/>
</dbReference>
<accession>A0A0C9XRI8</accession>
<feature type="domain" description="L-tryptophan decarboxylase PsiD-like" evidence="3">
    <location>
        <begin position="47"/>
        <end position="188"/>
    </location>
</feature>
<evidence type="ECO:0000256" key="2">
    <source>
        <dbReference type="ARBA" id="ARBA00023239"/>
    </source>
</evidence>
<dbReference type="AlphaFoldDB" id="A0A0C9XRI8"/>